<comment type="caution">
    <text evidence="1">The sequence shown here is derived from an EMBL/GenBank/DDBJ whole genome shotgun (WGS) entry which is preliminary data.</text>
</comment>
<dbReference type="EMBL" id="BLXT01005065">
    <property type="protein sequence ID" value="GFO19322.1"/>
    <property type="molecule type" value="Genomic_DNA"/>
</dbReference>
<evidence type="ECO:0000313" key="1">
    <source>
        <dbReference type="EMBL" id="GFO19322.1"/>
    </source>
</evidence>
<dbReference type="AlphaFoldDB" id="A0AAV4BK67"/>
<dbReference type="Proteomes" id="UP000735302">
    <property type="component" value="Unassembled WGS sequence"/>
</dbReference>
<gene>
    <name evidence="1" type="ORF">PoB_004582700</name>
</gene>
<name>A0AAV4BK67_9GAST</name>
<accession>A0AAV4BK67</accession>
<sequence length="122" mass="13655">MVRGLTCSNGCYNVLPHKAKLRLRLKSIVEESKCGKARLMTVLEDSEDPAAKALLFTSKGGTKSWCGSAVGMDTRKKSLLHGCDDREFSANLPQWNKHPKAIQNTVMRSQETYDFAHFKKLP</sequence>
<evidence type="ECO:0000313" key="2">
    <source>
        <dbReference type="Proteomes" id="UP000735302"/>
    </source>
</evidence>
<keyword evidence="1" id="KW-0548">Nucleotidyltransferase</keyword>
<protein>
    <submittedName>
        <fullName evidence="1">Reverse transcriptase</fullName>
    </submittedName>
</protein>
<proteinExistence type="predicted"/>
<reference evidence="1 2" key="1">
    <citation type="journal article" date="2021" name="Elife">
        <title>Chloroplast acquisition without the gene transfer in kleptoplastic sea slugs, Plakobranchus ocellatus.</title>
        <authorList>
            <person name="Maeda T."/>
            <person name="Takahashi S."/>
            <person name="Yoshida T."/>
            <person name="Shimamura S."/>
            <person name="Takaki Y."/>
            <person name="Nagai Y."/>
            <person name="Toyoda A."/>
            <person name="Suzuki Y."/>
            <person name="Arimoto A."/>
            <person name="Ishii H."/>
            <person name="Satoh N."/>
            <person name="Nishiyama T."/>
            <person name="Hasebe M."/>
            <person name="Maruyama T."/>
            <person name="Minagawa J."/>
            <person name="Obokata J."/>
            <person name="Shigenobu S."/>
        </authorList>
    </citation>
    <scope>NUCLEOTIDE SEQUENCE [LARGE SCALE GENOMIC DNA]</scope>
</reference>
<keyword evidence="1" id="KW-0808">Transferase</keyword>
<keyword evidence="1" id="KW-0695">RNA-directed DNA polymerase</keyword>
<dbReference type="GO" id="GO:0003964">
    <property type="term" value="F:RNA-directed DNA polymerase activity"/>
    <property type="evidence" value="ECO:0007669"/>
    <property type="project" value="UniProtKB-KW"/>
</dbReference>
<keyword evidence="2" id="KW-1185">Reference proteome</keyword>
<organism evidence="1 2">
    <name type="scientific">Plakobranchus ocellatus</name>
    <dbReference type="NCBI Taxonomy" id="259542"/>
    <lineage>
        <taxon>Eukaryota</taxon>
        <taxon>Metazoa</taxon>
        <taxon>Spiralia</taxon>
        <taxon>Lophotrochozoa</taxon>
        <taxon>Mollusca</taxon>
        <taxon>Gastropoda</taxon>
        <taxon>Heterobranchia</taxon>
        <taxon>Euthyneura</taxon>
        <taxon>Panpulmonata</taxon>
        <taxon>Sacoglossa</taxon>
        <taxon>Placobranchoidea</taxon>
        <taxon>Plakobranchidae</taxon>
        <taxon>Plakobranchus</taxon>
    </lineage>
</organism>